<dbReference type="RefSeq" id="XP_002673641.1">
    <property type="nucleotide sequence ID" value="XM_002673595.1"/>
</dbReference>
<evidence type="ECO:0000256" key="1">
    <source>
        <dbReference type="ARBA" id="ARBA00022884"/>
    </source>
</evidence>
<proteinExistence type="predicted"/>
<keyword evidence="5" id="KW-1185">Reference proteome</keyword>
<feature type="compositionally biased region" description="Low complexity" evidence="2">
    <location>
        <begin position="508"/>
        <end position="529"/>
    </location>
</feature>
<dbReference type="InterPro" id="IPR045071">
    <property type="entry name" value="BBP-like"/>
</dbReference>
<evidence type="ECO:0000313" key="4">
    <source>
        <dbReference type="EMBL" id="EFC40897.1"/>
    </source>
</evidence>
<feature type="compositionally biased region" description="Low complexity" evidence="2">
    <location>
        <begin position="667"/>
        <end position="681"/>
    </location>
</feature>
<evidence type="ECO:0000256" key="2">
    <source>
        <dbReference type="SAM" id="MobiDB-lite"/>
    </source>
</evidence>
<feature type="compositionally biased region" description="Low complexity" evidence="2">
    <location>
        <begin position="770"/>
        <end position="784"/>
    </location>
</feature>
<dbReference type="InterPro" id="IPR036047">
    <property type="entry name" value="F-box-like_dom_sf"/>
</dbReference>
<feature type="compositionally biased region" description="Low complexity" evidence="2">
    <location>
        <begin position="743"/>
        <end position="763"/>
    </location>
</feature>
<accession>D2VQM3</accession>
<feature type="compositionally biased region" description="Low complexity" evidence="2">
    <location>
        <begin position="926"/>
        <end position="949"/>
    </location>
</feature>
<dbReference type="InterPro" id="IPR004087">
    <property type="entry name" value="KH_dom"/>
</dbReference>
<dbReference type="Pfam" id="PF22675">
    <property type="entry name" value="KH-I_KHDC4-BBP"/>
    <property type="match status" value="1"/>
</dbReference>
<sequence>MANYKRLTRDVEYFIRKEYLERLKKIGGDFSLPTRSLNNSNNSFMLIVNPMIISQHVFSYFEAYSSDWTRFLLVCKEWFECIVMQDDGLLWRELYRSMLNGMTKYYKVLSPFNSLNYQLESFDSIRQQDVNSYRVNEENCNDEKFKEIPDKTWKENYDDILIHSLGLKKLETEFDSKTTRYIARCFLDAEVKFRNRGELASVRELFLHKFLFDAIFPMILKNRVESQKYENPLLRSDLKILEKKLYFVETSWCIDTLLNIMEVKKGLMLRISYLSSEDGLVHHQFYGTTENDRNLKFLIDVEESSIILDAIPVDIHQNLRHSTEFETIQLATGMDSIIHEEFTHYLTTLQELLEKKFGNIHLAELFCKYWYCINRIEDPVSVSFSDENPFWFLDILSKKAKTSIEKKFLDSLSVSCVSILTMCRQTQKDWISLSSFHLGIEDKKKKKKKQETQPETTITLPKPTTLNNNSNNFSTTTTLNMLQADLSILSGNNTSTTQQGRAGGLILGNGNNNLSSSPSPSGAATSSLLSSSPHLMGSIHHLVSDNSNMNMNNSNNNNLMPANNLVGVGASYSYLLNNMNSNNNNNNTNNNNMINNNMNNMNNNNNTINSSTNGGINSGNNNNSYMEYQQLLFERQSLSPFQPIIPLTIKLLDERIQYYQNSSILSQQQQSNTVSNNPSPNLNAQPPKKKLNSLVVHQPPILYNQQTTSLTSPTLLNSGINSNSTPTPTLGTASLLSELVAASNNNSSSTGSTNSTASTTPNAQQQLTTSSNNGGSSGNVSASSLIDDESPFNLSASANASFSLFKSPSNAGGNSTIGANLQILKGNSQQQLNINNNGTMPPPQSPAMNIPTNNNSIAVNNSQQSSNSIVVNNSANNTSTTPSGNKASIVVVASNNNSNSTSTAPGAKKLQDGTTSKIISALDVGSSIMTPNSTTTPSPTGSTQSSTASDSIGGSDEFTFLRYENVDIKQKIVNSYTVLLFIPQAEFPEYNFIGRILGPKGSYLDQIRKNSNCFIRIRGRGLNLNNGSPIPQMPLVQSNPTNDSDVYASYPLHVFIEGKGQATNKRKNLQKGIQLMLPLLVPTEYEKDILKRWQLQQWRNEKNSNGDKMVSPPLPLPNSFNSSNADLIYSSSPTNIGGQPGGYKDSGSYSSLSYDDDEGDFDNELSEDKLSPNSTNYLNRYHPYRSHI</sequence>
<dbReference type="SMART" id="SM00322">
    <property type="entry name" value="KH"/>
    <property type="match status" value="1"/>
</dbReference>
<dbReference type="InParanoid" id="D2VQM3"/>
<feature type="region of interest" description="Disordered" evidence="2">
    <location>
        <begin position="443"/>
        <end position="471"/>
    </location>
</feature>
<feature type="region of interest" description="Disordered" evidence="2">
    <location>
        <begin position="667"/>
        <end position="687"/>
    </location>
</feature>
<evidence type="ECO:0000259" key="3">
    <source>
        <dbReference type="SMART" id="SM00322"/>
    </source>
</evidence>
<name>D2VQM3_NAEGR</name>
<feature type="region of interest" description="Disordered" evidence="2">
    <location>
        <begin position="1125"/>
        <end position="1188"/>
    </location>
</feature>
<organism evidence="5">
    <name type="scientific">Naegleria gruberi</name>
    <name type="common">Amoeba</name>
    <dbReference type="NCBI Taxonomy" id="5762"/>
    <lineage>
        <taxon>Eukaryota</taxon>
        <taxon>Discoba</taxon>
        <taxon>Heterolobosea</taxon>
        <taxon>Tetramitia</taxon>
        <taxon>Eutetramitia</taxon>
        <taxon>Vahlkampfiidae</taxon>
        <taxon>Naegleria</taxon>
    </lineage>
</organism>
<reference evidence="4 5" key="1">
    <citation type="journal article" date="2010" name="Cell">
        <title>The genome of Naegleria gruberi illuminates early eukaryotic versatility.</title>
        <authorList>
            <person name="Fritz-Laylin L.K."/>
            <person name="Prochnik S.E."/>
            <person name="Ginger M.L."/>
            <person name="Dacks J.B."/>
            <person name="Carpenter M.L."/>
            <person name="Field M.C."/>
            <person name="Kuo A."/>
            <person name="Paredez A."/>
            <person name="Chapman J."/>
            <person name="Pham J."/>
            <person name="Shu S."/>
            <person name="Neupane R."/>
            <person name="Cipriano M."/>
            <person name="Mancuso J."/>
            <person name="Tu H."/>
            <person name="Salamov A."/>
            <person name="Lindquist E."/>
            <person name="Shapiro H."/>
            <person name="Lucas S."/>
            <person name="Grigoriev I.V."/>
            <person name="Cande W.Z."/>
            <person name="Fulton C."/>
            <person name="Rokhsar D.S."/>
            <person name="Dawson S.C."/>
        </authorList>
    </citation>
    <scope>NUCLEOTIDE SEQUENCE [LARGE SCALE GENOMIC DNA]</scope>
    <source>
        <strain evidence="4 5">NEG-M</strain>
    </source>
</reference>
<dbReference type="SUPFAM" id="SSF54791">
    <property type="entry name" value="Eukaryotic type KH-domain (KH-domain type I)"/>
    <property type="match status" value="1"/>
</dbReference>
<gene>
    <name evidence="4" type="ORF">NAEGRDRAFT_51489</name>
</gene>
<dbReference type="STRING" id="5762.D2VQM3"/>
<dbReference type="GeneID" id="8855911"/>
<feature type="region of interest" description="Disordered" evidence="2">
    <location>
        <begin position="495"/>
        <end position="529"/>
    </location>
</feature>
<protein>
    <submittedName>
        <fullName evidence="4">Predicted protein</fullName>
    </submittedName>
</protein>
<dbReference type="EMBL" id="GG738889">
    <property type="protein sequence ID" value="EFC40897.1"/>
    <property type="molecule type" value="Genomic_DNA"/>
</dbReference>
<dbReference type="KEGG" id="ngr:NAEGRDRAFT_51489"/>
<dbReference type="VEuPathDB" id="AmoebaDB:NAEGRDRAFT_51489"/>
<dbReference type="Proteomes" id="UP000006671">
    <property type="component" value="Unassembled WGS sequence"/>
</dbReference>
<feature type="domain" description="K Homology" evidence="3">
    <location>
        <begin position="974"/>
        <end position="1081"/>
    </location>
</feature>
<feature type="compositionally biased region" description="Low complexity" evidence="2">
    <location>
        <begin position="456"/>
        <end position="471"/>
    </location>
</feature>
<dbReference type="AlphaFoldDB" id="D2VQM3"/>
<dbReference type="GO" id="GO:0003723">
    <property type="term" value="F:RNA binding"/>
    <property type="evidence" value="ECO:0007669"/>
    <property type="project" value="UniProtKB-KW"/>
</dbReference>
<dbReference type="PANTHER" id="PTHR11208">
    <property type="entry name" value="RNA-BINDING PROTEIN RELATED"/>
    <property type="match status" value="1"/>
</dbReference>
<feature type="region of interest" description="Disordered" evidence="2">
    <location>
        <begin position="926"/>
        <end position="952"/>
    </location>
</feature>
<dbReference type="InterPro" id="IPR055256">
    <property type="entry name" value="KH_1_KHDC4/BBP-like"/>
</dbReference>
<dbReference type="SUPFAM" id="SSF81383">
    <property type="entry name" value="F-box domain"/>
    <property type="match status" value="1"/>
</dbReference>
<feature type="compositionally biased region" description="Acidic residues" evidence="2">
    <location>
        <begin position="1154"/>
        <end position="1165"/>
    </location>
</feature>
<evidence type="ECO:0000313" key="5">
    <source>
        <dbReference type="Proteomes" id="UP000006671"/>
    </source>
</evidence>
<keyword evidence="1" id="KW-0694">RNA-binding</keyword>
<dbReference type="InterPro" id="IPR036612">
    <property type="entry name" value="KH_dom_type_1_sf"/>
</dbReference>
<dbReference type="OrthoDB" id="6777263at2759"/>
<feature type="region of interest" description="Disordered" evidence="2">
    <location>
        <begin position="743"/>
        <end position="784"/>
    </location>
</feature>
<dbReference type="Gene3D" id="3.30.1370.10">
    <property type="entry name" value="K Homology domain, type 1"/>
    <property type="match status" value="1"/>
</dbReference>
<dbReference type="eggNOG" id="KOG1588">
    <property type="taxonomic scope" value="Eukaryota"/>
</dbReference>
<feature type="compositionally biased region" description="Low complexity" evidence="2">
    <location>
        <begin position="1142"/>
        <end position="1153"/>
    </location>
</feature>